<evidence type="ECO:0000256" key="5">
    <source>
        <dbReference type="ARBA" id="ARBA00023136"/>
    </source>
</evidence>
<accession>A0A9D1SA84</accession>
<dbReference type="InterPro" id="IPR002205">
    <property type="entry name" value="Topo_IIA_dom_A"/>
</dbReference>
<proteinExistence type="inferred from homology"/>
<comment type="subcellular location">
    <subcellularLocation>
        <location evidence="7">Cell membrane</location>
        <topology evidence="7">Peripheral membrane protein</topology>
    </subcellularLocation>
</comment>
<feature type="domain" description="Topo IIA-type catalytic" evidence="10">
    <location>
        <begin position="36"/>
        <end position="499"/>
    </location>
</feature>
<dbReference type="SMART" id="SM00434">
    <property type="entry name" value="TOP4c"/>
    <property type="match status" value="1"/>
</dbReference>
<evidence type="ECO:0000313" key="11">
    <source>
        <dbReference type="EMBL" id="HIU52640.1"/>
    </source>
</evidence>
<dbReference type="InterPro" id="IPR013757">
    <property type="entry name" value="Topo_IIA_A_a_sf"/>
</dbReference>
<dbReference type="HAMAP" id="MF_00936">
    <property type="entry name" value="ParC_type1"/>
    <property type="match status" value="1"/>
</dbReference>
<dbReference type="GO" id="GO:0007059">
    <property type="term" value="P:chromosome segregation"/>
    <property type="evidence" value="ECO:0007669"/>
    <property type="project" value="UniProtKB-UniRule"/>
</dbReference>
<feature type="coiled-coil region" evidence="9">
    <location>
        <begin position="433"/>
        <end position="464"/>
    </location>
</feature>
<dbReference type="PANTHER" id="PTHR43493:SF1">
    <property type="entry name" value="DNA TOPOISOMERASE 4 SUBUNIT A"/>
    <property type="match status" value="1"/>
</dbReference>
<evidence type="ECO:0000256" key="4">
    <source>
        <dbReference type="ARBA" id="ARBA00023125"/>
    </source>
</evidence>
<dbReference type="GO" id="GO:0005694">
    <property type="term" value="C:chromosome"/>
    <property type="evidence" value="ECO:0007669"/>
    <property type="project" value="InterPro"/>
</dbReference>
<feature type="site" description="Interaction with DNA" evidence="7">
    <location>
        <position position="44"/>
    </location>
</feature>
<evidence type="ECO:0000256" key="7">
    <source>
        <dbReference type="HAMAP-Rule" id="MF_00936"/>
    </source>
</evidence>
<reference evidence="11" key="1">
    <citation type="submission" date="2020-10" db="EMBL/GenBank/DDBJ databases">
        <authorList>
            <person name="Gilroy R."/>
        </authorList>
    </citation>
    <scope>NUCLEOTIDE SEQUENCE</scope>
    <source>
        <strain evidence="11">ChiW3-316</strain>
    </source>
</reference>
<name>A0A9D1SA84_9PROT</name>
<dbReference type="Pfam" id="PF00521">
    <property type="entry name" value="DNA_topoisoIV"/>
    <property type="match status" value="1"/>
</dbReference>
<keyword evidence="2 7" id="KW-1003">Cell membrane</keyword>
<evidence type="ECO:0000256" key="3">
    <source>
        <dbReference type="ARBA" id="ARBA00023029"/>
    </source>
</evidence>
<comment type="similarity">
    <text evidence="7">Belongs to the type II topoisomerase GyrA/ParC subunit family. ParC type 1 subfamily.</text>
</comment>
<dbReference type="GO" id="GO:0005737">
    <property type="term" value="C:cytoplasm"/>
    <property type="evidence" value="ECO:0007669"/>
    <property type="project" value="TreeGrafter"/>
</dbReference>
<dbReference type="InterPro" id="IPR006691">
    <property type="entry name" value="GyrA/parC_rep"/>
</dbReference>
<dbReference type="GO" id="GO:0003918">
    <property type="term" value="F:DNA topoisomerase type II (double strand cut, ATP-hydrolyzing) activity"/>
    <property type="evidence" value="ECO:0007669"/>
    <property type="project" value="UniProtKB-UniRule"/>
</dbReference>
<comment type="subunit">
    <text evidence="7">Heterotetramer composed of ParC and ParE.</text>
</comment>
<dbReference type="EC" id="5.6.2.2" evidence="7"/>
<keyword evidence="6 7" id="KW-0413">Isomerase</keyword>
<organism evidence="11 12">
    <name type="scientific">Candidatus Scatocola faecipullorum</name>
    <dbReference type="NCBI Taxonomy" id="2840917"/>
    <lineage>
        <taxon>Bacteria</taxon>
        <taxon>Pseudomonadati</taxon>
        <taxon>Pseudomonadota</taxon>
        <taxon>Alphaproteobacteria</taxon>
        <taxon>Rhodospirillales</taxon>
        <taxon>Rhodospirillaceae</taxon>
        <taxon>Rhodospirillaceae incertae sedis</taxon>
        <taxon>Candidatus Scatocola</taxon>
    </lineage>
</organism>
<reference evidence="11" key="2">
    <citation type="journal article" date="2021" name="PeerJ">
        <title>Extensive microbial diversity within the chicken gut microbiome revealed by metagenomics and culture.</title>
        <authorList>
            <person name="Gilroy R."/>
            <person name="Ravi A."/>
            <person name="Getino M."/>
            <person name="Pursley I."/>
            <person name="Horton D.L."/>
            <person name="Alikhan N.F."/>
            <person name="Baker D."/>
            <person name="Gharbi K."/>
            <person name="Hall N."/>
            <person name="Watson M."/>
            <person name="Adriaenssens E.M."/>
            <person name="Foster-Nyarko E."/>
            <person name="Jarju S."/>
            <person name="Secka A."/>
            <person name="Antonio M."/>
            <person name="Oren A."/>
            <person name="Chaudhuri R.R."/>
            <person name="La Ragione R."/>
            <person name="Hildebrand F."/>
            <person name="Pallen M.J."/>
        </authorList>
    </citation>
    <scope>NUCLEOTIDE SEQUENCE</scope>
    <source>
        <strain evidence="11">ChiW3-316</strain>
    </source>
</reference>
<dbReference type="Gene3D" id="3.30.1360.40">
    <property type="match status" value="1"/>
</dbReference>
<keyword evidence="3 7" id="KW-0799">Topoisomerase</keyword>
<dbReference type="CDD" id="cd00187">
    <property type="entry name" value="TOP4c"/>
    <property type="match status" value="1"/>
</dbReference>
<gene>
    <name evidence="7 11" type="primary">parC</name>
    <name evidence="11" type="ORF">IAD20_01000</name>
</gene>
<dbReference type="GO" id="GO:0019897">
    <property type="term" value="C:extrinsic component of plasma membrane"/>
    <property type="evidence" value="ECO:0007669"/>
    <property type="project" value="UniProtKB-UniRule"/>
</dbReference>
<dbReference type="GO" id="GO:0003677">
    <property type="term" value="F:DNA binding"/>
    <property type="evidence" value="ECO:0007669"/>
    <property type="project" value="UniProtKB-UniRule"/>
</dbReference>
<comment type="caution">
    <text evidence="11">The sequence shown here is derived from an EMBL/GenBank/DDBJ whole genome shotgun (WGS) entry which is preliminary data.</text>
</comment>
<sequence length="741" mass="83937">MDNTAGEEKIKDVHLAEELSSRYLSYAMSTIVSRSLPDVRDGLKPVHRRLLYAMRQLHLDPKSGFKKCARVVGDVIGKYHPHGDIAVYGAMVRLAQDFSVRYPLVDGQGNFGNIDGDGAAAMRYTEARLTEFAMALMEGLNDNAVDFRETYDGEESEPVVMPSMVPNLLCNGSTGIAVGMATNIPPHNLSEVCDALLYLIEKPDCEIEPLVRRIKGPDFPTGGVIIDSFNTILNNYTQGKGFFRIRAKWETEDLGKGQYQIIIKEIPYQVVKSKLIEKIAQLLNDKKLPMLSDVRDESTHDVRIVLEPKSRTVDANLLMEHLFKQTELEIRFSMNMNVLDSDGVPRVMSIKEVLREFLNHRHIVLQRRARFRLDKINARLEILSGYLIAFLNLDEIIRIIREEDDPKAEMMKKFSLTENQAEAILNMKLRSLRKLEEKEIRGEYEELENEKAELEALLSDENKRWAALGEEIKAIREKFGKKTALGKRRTEFSEVSEEIEVPVEILVEKEPITVILSQKGWIRCVKGHVNLNDDFKFKDDDALQCAIHAQTTDKIILFDTSGKFFNISGNEIPSGRGFGQPLRLMVDLGINDNICEMFVFEPKASYVIASNSGKGFVVDENHLIAQTRNGRKIMNMAEGETASFCRKITGDMIAVVGDNRKMLIFKIEEIPTMARGRGVTLQKYKDGGLSDMQIFNEADGFTFEKNSCTKTETELLGWLGHRGQVGKLVPFGFLKTNKFFK</sequence>
<protein>
    <recommendedName>
        <fullName evidence="7">DNA topoisomerase 4 subunit A</fullName>
        <ecNumber evidence="7">5.6.2.2</ecNumber>
    </recommendedName>
    <alternativeName>
        <fullName evidence="7">Topoisomerase IV subunit A</fullName>
    </alternativeName>
</protein>
<dbReference type="GO" id="GO:0005524">
    <property type="term" value="F:ATP binding"/>
    <property type="evidence" value="ECO:0007669"/>
    <property type="project" value="InterPro"/>
</dbReference>
<dbReference type="PANTHER" id="PTHR43493">
    <property type="entry name" value="DNA GYRASE/TOPOISOMERASE SUBUNIT A"/>
    <property type="match status" value="1"/>
</dbReference>
<evidence type="ECO:0000259" key="10">
    <source>
        <dbReference type="PROSITE" id="PS52040"/>
    </source>
</evidence>
<dbReference type="Gene3D" id="1.10.268.10">
    <property type="entry name" value="Topoisomerase, domain 3"/>
    <property type="match status" value="1"/>
</dbReference>
<dbReference type="FunFam" id="1.10.268.10:FF:000001">
    <property type="entry name" value="DNA gyrase subunit A"/>
    <property type="match status" value="1"/>
</dbReference>
<dbReference type="Proteomes" id="UP000824107">
    <property type="component" value="Unassembled WGS sequence"/>
</dbReference>
<feature type="site" description="Transition state stabilizer" evidence="7">
    <location>
        <position position="123"/>
    </location>
</feature>
<dbReference type="GO" id="GO:0006265">
    <property type="term" value="P:DNA topological change"/>
    <property type="evidence" value="ECO:0007669"/>
    <property type="project" value="UniProtKB-UniRule"/>
</dbReference>
<keyword evidence="5 7" id="KW-0472">Membrane</keyword>
<evidence type="ECO:0000256" key="9">
    <source>
        <dbReference type="SAM" id="Coils"/>
    </source>
</evidence>
<comment type="function">
    <text evidence="7">Topoisomerase IV is essential for chromosome segregation. It relaxes supercoiled DNA. Performs the decatenation events required during the replication of a circular DNA molecule.</text>
</comment>
<dbReference type="AlphaFoldDB" id="A0A9D1SA84"/>
<feature type="active site" description="O-(5'-phospho-DNA)-tyrosine intermediate" evidence="7 8">
    <location>
        <position position="124"/>
    </location>
</feature>
<dbReference type="PROSITE" id="PS52040">
    <property type="entry name" value="TOPO_IIA"/>
    <property type="match status" value="1"/>
</dbReference>
<evidence type="ECO:0000256" key="2">
    <source>
        <dbReference type="ARBA" id="ARBA00022475"/>
    </source>
</evidence>
<dbReference type="InterPro" id="IPR013758">
    <property type="entry name" value="Topo_IIA_A/C_ab"/>
</dbReference>
<dbReference type="InterPro" id="IPR050220">
    <property type="entry name" value="Type_II_DNA_Topoisomerases"/>
</dbReference>
<dbReference type="InterPro" id="IPR035516">
    <property type="entry name" value="Gyrase/topoIV_suA_C"/>
</dbReference>
<evidence type="ECO:0000256" key="1">
    <source>
        <dbReference type="ARBA" id="ARBA00000185"/>
    </source>
</evidence>
<dbReference type="SUPFAM" id="SSF101904">
    <property type="entry name" value="GyrA/ParC C-terminal domain-like"/>
    <property type="match status" value="1"/>
</dbReference>
<dbReference type="NCBIfam" id="TIGR01062">
    <property type="entry name" value="parC_Gneg"/>
    <property type="match status" value="1"/>
</dbReference>
<dbReference type="GO" id="GO:0009330">
    <property type="term" value="C:DNA topoisomerase type II (double strand cut, ATP-hydrolyzing) complex"/>
    <property type="evidence" value="ECO:0007669"/>
    <property type="project" value="TreeGrafter"/>
</dbReference>
<keyword evidence="4 7" id="KW-0238">DNA-binding</keyword>
<dbReference type="NCBIfam" id="NF004044">
    <property type="entry name" value="PRK05561.1"/>
    <property type="match status" value="1"/>
</dbReference>
<dbReference type="EMBL" id="DVNC01000010">
    <property type="protein sequence ID" value="HIU52640.1"/>
    <property type="molecule type" value="Genomic_DNA"/>
</dbReference>
<dbReference type="SUPFAM" id="SSF56719">
    <property type="entry name" value="Type II DNA topoisomerase"/>
    <property type="match status" value="1"/>
</dbReference>
<evidence type="ECO:0000256" key="6">
    <source>
        <dbReference type="ARBA" id="ARBA00023235"/>
    </source>
</evidence>
<dbReference type="InterPro" id="IPR005742">
    <property type="entry name" value="TopoIV_A_Gneg"/>
</dbReference>
<evidence type="ECO:0000313" key="12">
    <source>
        <dbReference type="Proteomes" id="UP000824107"/>
    </source>
</evidence>
<feature type="site" description="Interaction with DNA" evidence="7">
    <location>
        <position position="80"/>
    </location>
</feature>
<evidence type="ECO:0000256" key="8">
    <source>
        <dbReference type="PROSITE-ProRule" id="PRU01384"/>
    </source>
</evidence>
<comment type="catalytic activity">
    <reaction evidence="1 7 8">
        <text>ATP-dependent breakage, passage and rejoining of double-stranded DNA.</text>
        <dbReference type="EC" id="5.6.2.2"/>
    </reaction>
</comment>
<dbReference type="InterPro" id="IPR013760">
    <property type="entry name" value="Topo_IIA-like_dom_sf"/>
</dbReference>
<feature type="site" description="Interaction with DNA" evidence="7">
    <location>
        <position position="82"/>
    </location>
</feature>
<dbReference type="Pfam" id="PF03989">
    <property type="entry name" value="DNA_gyraseA_C"/>
    <property type="match status" value="2"/>
</dbReference>
<dbReference type="Gene3D" id="2.120.10.90">
    <property type="entry name" value="DNA gyrase/topoisomerase IV, subunit A, C-terminal"/>
    <property type="match status" value="1"/>
</dbReference>
<dbReference type="Gene3D" id="3.90.199.10">
    <property type="entry name" value="Topoisomerase II, domain 5"/>
    <property type="match status" value="1"/>
</dbReference>
<keyword evidence="9" id="KW-0175">Coiled coil</keyword>